<sequence length="115" mass="13728">MLPRHHSLNVCRHKLGVCEASRRDDERSAMELFAERVHDRRIRLQLLRIVWNPSNRRLGGCMTVRRLNGGCRVVQRARFFLDTFSFARKETLFRVYEDLFEGNMPLHVVFSFYCL</sequence>
<comment type="caution">
    <text evidence="1">The sequence shown here is derived from an EMBL/GenBank/DDBJ whole genome shotgun (WGS) entry which is preliminary data.</text>
</comment>
<name>A0ACC2EUT2_DIPCM</name>
<protein>
    <submittedName>
        <fullName evidence="1">Uncharacterized protein</fullName>
    </submittedName>
</protein>
<evidence type="ECO:0000313" key="1">
    <source>
        <dbReference type="EMBL" id="KAJ7570125.1"/>
    </source>
</evidence>
<dbReference type="EMBL" id="CM055092">
    <property type="protein sequence ID" value="KAJ7570125.1"/>
    <property type="molecule type" value="Genomic_DNA"/>
</dbReference>
<accession>A0ACC2EUT2</accession>
<dbReference type="Proteomes" id="UP001162992">
    <property type="component" value="Chromosome 1"/>
</dbReference>
<organism evidence="1 2">
    <name type="scientific">Diphasiastrum complanatum</name>
    <name type="common">Issler's clubmoss</name>
    <name type="synonym">Lycopodium complanatum</name>
    <dbReference type="NCBI Taxonomy" id="34168"/>
    <lineage>
        <taxon>Eukaryota</taxon>
        <taxon>Viridiplantae</taxon>
        <taxon>Streptophyta</taxon>
        <taxon>Embryophyta</taxon>
        <taxon>Tracheophyta</taxon>
        <taxon>Lycopodiopsida</taxon>
        <taxon>Lycopodiales</taxon>
        <taxon>Lycopodiaceae</taxon>
        <taxon>Lycopodioideae</taxon>
        <taxon>Diphasiastrum</taxon>
    </lineage>
</organism>
<proteinExistence type="predicted"/>
<gene>
    <name evidence="1" type="ORF">O6H91_01G107300</name>
</gene>
<evidence type="ECO:0000313" key="2">
    <source>
        <dbReference type="Proteomes" id="UP001162992"/>
    </source>
</evidence>
<reference evidence="2" key="1">
    <citation type="journal article" date="2024" name="Proc. Natl. Acad. Sci. U.S.A.">
        <title>Extraordinary preservation of gene collinearity over three hundred million years revealed in homosporous lycophytes.</title>
        <authorList>
            <person name="Li C."/>
            <person name="Wickell D."/>
            <person name="Kuo L.Y."/>
            <person name="Chen X."/>
            <person name="Nie B."/>
            <person name="Liao X."/>
            <person name="Peng D."/>
            <person name="Ji J."/>
            <person name="Jenkins J."/>
            <person name="Williams M."/>
            <person name="Shu S."/>
            <person name="Plott C."/>
            <person name="Barry K."/>
            <person name="Rajasekar S."/>
            <person name="Grimwood J."/>
            <person name="Han X."/>
            <person name="Sun S."/>
            <person name="Hou Z."/>
            <person name="He W."/>
            <person name="Dai G."/>
            <person name="Sun C."/>
            <person name="Schmutz J."/>
            <person name="Leebens-Mack J.H."/>
            <person name="Li F.W."/>
            <person name="Wang L."/>
        </authorList>
    </citation>
    <scope>NUCLEOTIDE SEQUENCE [LARGE SCALE GENOMIC DNA]</scope>
    <source>
        <strain evidence="2">cv. PW_Plant_1</strain>
    </source>
</reference>
<keyword evidence="2" id="KW-1185">Reference proteome</keyword>